<evidence type="ECO:0000313" key="1">
    <source>
        <dbReference type="EMBL" id="AAL25445.1"/>
    </source>
</evidence>
<reference evidence="1" key="1">
    <citation type="submission" date="2001-10" db="EMBL/GenBank/DDBJ databases">
        <authorList>
            <person name="Stapleton M."/>
            <person name="Brokstein P."/>
            <person name="Hong L."/>
            <person name="Agbayani A."/>
            <person name="Carlson J."/>
            <person name="Champe M."/>
            <person name="Chavez C."/>
            <person name="Dorsett V."/>
            <person name="Farfan D."/>
            <person name="Frise E."/>
            <person name="George R."/>
            <person name="Gonzalez M."/>
            <person name="Guarin H."/>
            <person name="Li P."/>
            <person name="Liao G."/>
            <person name="Miranda A."/>
            <person name="Mungall C.J."/>
            <person name="Nunoo J."/>
            <person name="Pacleb J."/>
            <person name="Paragas V."/>
            <person name="Park S."/>
            <person name="Phouanenavong S."/>
            <person name="Wan K."/>
            <person name="Yu C."/>
            <person name="Lewis S.E."/>
            <person name="Rubin G.M."/>
            <person name="Celniker S."/>
        </authorList>
    </citation>
    <scope>NUCLEOTIDE SEQUENCE</scope>
    <source>
        <strain evidence="1">Berkeley</strain>
    </source>
</reference>
<organism evidence="1">
    <name type="scientific">Drosophila melanogaster</name>
    <name type="common">Fruit fly</name>
    <dbReference type="NCBI Taxonomy" id="7227"/>
    <lineage>
        <taxon>Eukaryota</taxon>
        <taxon>Metazoa</taxon>
        <taxon>Ecdysozoa</taxon>
        <taxon>Arthropoda</taxon>
        <taxon>Hexapoda</taxon>
        <taxon>Insecta</taxon>
        <taxon>Pterygota</taxon>
        <taxon>Neoptera</taxon>
        <taxon>Endopterygota</taxon>
        <taxon>Diptera</taxon>
        <taxon>Brachycera</taxon>
        <taxon>Muscomorpha</taxon>
        <taxon>Ephydroidea</taxon>
        <taxon>Drosophilidae</taxon>
        <taxon>Drosophila</taxon>
        <taxon>Sophophora</taxon>
    </lineage>
</organism>
<sequence length="56" mass="6660">MLFMFAFSGKFLDGFTSCSCVKWSCGKALFDALFYDVFLNVFIIRRFNEKINFFIY</sequence>
<protein>
    <submittedName>
        <fullName evidence="1">LD33458p</fullName>
    </submittedName>
</protein>
<accession>Q95SZ7</accession>
<dbReference type="AlphaFoldDB" id="Q95SZ7"/>
<proteinExistence type="evidence at transcript level"/>
<name>Q95SZ7_DROME</name>
<dbReference type="EMBL" id="AY060406">
    <property type="protein sequence ID" value="AAL25445.1"/>
    <property type="molecule type" value="mRNA"/>
</dbReference>